<dbReference type="SMART" id="SM00363">
    <property type="entry name" value="S4"/>
    <property type="match status" value="1"/>
</dbReference>
<name>A0ABV2H808_9HYPH</name>
<dbReference type="Pfam" id="PF01479">
    <property type="entry name" value="S4"/>
    <property type="match status" value="1"/>
</dbReference>
<reference evidence="3 4" key="1">
    <citation type="submission" date="2024-06" db="EMBL/GenBank/DDBJ databases">
        <title>Genomic Encyclopedia of Type Strains, Phase IV (KMG-IV): sequencing the most valuable type-strain genomes for metagenomic binning, comparative biology and taxonomic classification.</title>
        <authorList>
            <person name="Goeker M."/>
        </authorList>
    </citation>
    <scope>NUCLEOTIDE SEQUENCE [LARGE SCALE GENOMIC DNA]</scope>
    <source>
        <strain evidence="3 4">DSM 105042</strain>
    </source>
</reference>
<sequence length="113" mass="12749">MADEQPQGGSQQRIDKWLFFARLIKSRSLAQALIAAGGVTANAKPVLHSSQLVRPGDRIELRLEHRDVDLVVRVCGSRRGPPNEARLLYEELPQNGEPKRLTLFERAQRSIRP</sequence>
<evidence type="ECO:0000313" key="3">
    <source>
        <dbReference type="EMBL" id="MET3586691.1"/>
    </source>
</evidence>
<organism evidence="3 4">
    <name type="scientific">Pseudorhizobium tarimense</name>
    <dbReference type="NCBI Taxonomy" id="1079109"/>
    <lineage>
        <taxon>Bacteria</taxon>
        <taxon>Pseudomonadati</taxon>
        <taxon>Pseudomonadota</taxon>
        <taxon>Alphaproteobacteria</taxon>
        <taxon>Hyphomicrobiales</taxon>
        <taxon>Rhizobiaceae</taxon>
        <taxon>Rhizobium/Agrobacterium group</taxon>
        <taxon>Pseudorhizobium</taxon>
    </lineage>
</organism>
<dbReference type="InterPro" id="IPR036986">
    <property type="entry name" value="S4_RNA-bd_sf"/>
</dbReference>
<dbReference type="SUPFAM" id="SSF55174">
    <property type="entry name" value="Alpha-L RNA-binding motif"/>
    <property type="match status" value="1"/>
</dbReference>
<dbReference type="RefSeq" id="WP_247244598.1">
    <property type="nucleotide sequence ID" value="NZ_JALJRA010000010.1"/>
</dbReference>
<dbReference type="Proteomes" id="UP001549031">
    <property type="component" value="Unassembled WGS sequence"/>
</dbReference>
<evidence type="ECO:0000256" key="1">
    <source>
        <dbReference type="PROSITE-ProRule" id="PRU00182"/>
    </source>
</evidence>
<keyword evidence="1" id="KW-0694">RNA-binding</keyword>
<dbReference type="PROSITE" id="PS50889">
    <property type="entry name" value="S4"/>
    <property type="match status" value="1"/>
</dbReference>
<feature type="domain" description="RNA-binding S4" evidence="2">
    <location>
        <begin position="12"/>
        <end position="81"/>
    </location>
</feature>
<accession>A0ABV2H808</accession>
<evidence type="ECO:0000259" key="2">
    <source>
        <dbReference type="SMART" id="SM00363"/>
    </source>
</evidence>
<dbReference type="InterPro" id="IPR002942">
    <property type="entry name" value="S4_RNA-bd"/>
</dbReference>
<dbReference type="EMBL" id="JBEPLJ010000010">
    <property type="protein sequence ID" value="MET3586691.1"/>
    <property type="molecule type" value="Genomic_DNA"/>
</dbReference>
<keyword evidence="3" id="KW-0346">Stress response</keyword>
<comment type="caution">
    <text evidence="3">The sequence shown here is derived from an EMBL/GenBank/DDBJ whole genome shotgun (WGS) entry which is preliminary data.</text>
</comment>
<dbReference type="Gene3D" id="3.10.290.10">
    <property type="entry name" value="RNA-binding S4 domain"/>
    <property type="match status" value="1"/>
</dbReference>
<evidence type="ECO:0000313" key="4">
    <source>
        <dbReference type="Proteomes" id="UP001549031"/>
    </source>
</evidence>
<keyword evidence="4" id="KW-1185">Reference proteome</keyword>
<proteinExistence type="predicted"/>
<gene>
    <name evidence="3" type="ORF">ABID21_002811</name>
</gene>
<dbReference type="CDD" id="cd00165">
    <property type="entry name" value="S4"/>
    <property type="match status" value="1"/>
</dbReference>
<protein>
    <submittedName>
        <fullName evidence="3">Ribosome-associated heat shock protein Hsp15</fullName>
    </submittedName>
</protein>